<dbReference type="STRING" id="395493.BegalDRAFT_2102"/>
<evidence type="ECO:0000313" key="3">
    <source>
        <dbReference type="EMBL" id="EIJ42967.1"/>
    </source>
</evidence>
<keyword evidence="4" id="KW-1185">Reference proteome</keyword>
<accession>I3CH74</accession>
<evidence type="ECO:0000256" key="1">
    <source>
        <dbReference type="SAM" id="MobiDB-lite"/>
    </source>
</evidence>
<dbReference type="Proteomes" id="UP000005744">
    <property type="component" value="Unassembled WGS sequence"/>
</dbReference>
<dbReference type="GO" id="GO:0004540">
    <property type="term" value="F:RNA nuclease activity"/>
    <property type="evidence" value="ECO:0007669"/>
    <property type="project" value="InterPro"/>
</dbReference>
<sequence length="223" mass="25594">MKTIIYIDGYNLYYGCLKDSLDKWLDIKILFFDKIVKVQDNSSQLLKIKFFTAPVKASVASHGNKACTSQSTYHNALKKCYPDIVEITNGYYSLEKATPLEYIKPPNKSHRVTTWKLEEKQTDVNIAIAAYRDATKSDVEQLVFVSNDTDLVPALAAIQEDYPHKIIGVIIPVRDNSPRLGNKQFSQYVKWTRNYITDKELSDSHLPNTIPTNKKPIKKPDYW</sequence>
<dbReference type="OrthoDB" id="9809421at2"/>
<dbReference type="eggNOG" id="COG1432">
    <property type="taxonomic scope" value="Bacteria"/>
</dbReference>
<reference evidence="3 4" key="1">
    <citation type="submission" date="2011-11" db="EMBL/GenBank/DDBJ databases">
        <title>Improved High-Quality Draft sequence of Beggiatoa alba B18lD.</title>
        <authorList>
            <consortium name="US DOE Joint Genome Institute"/>
            <person name="Lucas S."/>
            <person name="Han J."/>
            <person name="Lapidus A."/>
            <person name="Cheng J.-F."/>
            <person name="Goodwin L."/>
            <person name="Pitluck S."/>
            <person name="Peters L."/>
            <person name="Mikhailova N."/>
            <person name="Held B."/>
            <person name="Detter J.C."/>
            <person name="Han C."/>
            <person name="Tapia R."/>
            <person name="Land M."/>
            <person name="Hauser L."/>
            <person name="Kyrpides N."/>
            <person name="Ivanova N."/>
            <person name="Pagani I."/>
            <person name="Samuel K."/>
            <person name="Teske A."/>
            <person name="Mueller J."/>
            <person name="Woyke T."/>
        </authorList>
    </citation>
    <scope>NUCLEOTIDE SEQUENCE [LARGE SCALE GENOMIC DNA]</scope>
    <source>
        <strain evidence="3 4">B18LD</strain>
    </source>
</reference>
<evidence type="ECO:0000259" key="2">
    <source>
        <dbReference type="Pfam" id="PF01936"/>
    </source>
</evidence>
<dbReference type="CDD" id="cd18722">
    <property type="entry name" value="PIN_NicB-like"/>
    <property type="match status" value="1"/>
</dbReference>
<organism evidence="3 4">
    <name type="scientific">Beggiatoa alba B18LD</name>
    <dbReference type="NCBI Taxonomy" id="395493"/>
    <lineage>
        <taxon>Bacteria</taxon>
        <taxon>Pseudomonadati</taxon>
        <taxon>Pseudomonadota</taxon>
        <taxon>Gammaproteobacteria</taxon>
        <taxon>Thiotrichales</taxon>
        <taxon>Thiotrichaceae</taxon>
        <taxon>Beggiatoa</taxon>
    </lineage>
</organism>
<evidence type="ECO:0000313" key="4">
    <source>
        <dbReference type="Proteomes" id="UP000005744"/>
    </source>
</evidence>
<dbReference type="Gene3D" id="3.40.50.1010">
    <property type="entry name" value="5'-nuclease"/>
    <property type="match status" value="1"/>
</dbReference>
<gene>
    <name evidence="3" type="ORF">BegalDRAFT_2102</name>
</gene>
<proteinExistence type="predicted"/>
<protein>
    <recommendedName>
        <fullName evidence="2">NYN domain-containing protein</fullName>
    </recommendedName>
</protein>
<feature type="region of interest" description="Disordered" evidence="1">
    <location>
        <begin position="202"/>
        <end position="223"/>
    </location>
</feature>
<feature type="domain" description="NYN" evidence="2">
    <location>
        <begin position="3"/>
        <end position="171"/>
    </location>
</feature>
<dbReference type="EMBL" id="JH600070">
    <property type="protein sequence ID" value="EIJ42967.1"/>
    <property type="molecule type" value="Genomic_DNA"/>
</dbReference>
<dbReference type="RefSeq" id="WP_002686221.1">
    <property type="nucleotide sequence ID" value="NZ_JH600070.1"/>
</dbReference>
<dbReference type="Pfam" id="PF01936">
    <property type="entry name" value="NYN"/>
    <property type="match status" value="1"/>
</dbReference>
<dbReference type="HOGENOM" id="CLU_076076_0_0_6"/>
<dbReference type="InterPro" id="IPR021139">
    <property type="entry name" value="NYN"/>
</dbReference>
<dbReference type="AlphaFoldDB" id="I3CH74"/>
<name>I3CH74_9GAMM</name>